<keyword evidence="1" id="KW-1133">Transmembrane helix</keyword>
<sequence length="368" mass="45352">MNKKLEYKNLYLKQEKLFFMHIHYNLFFFFQYYSWSDYIFFRDIFELNEESGNYDNEINIFLSSRSIDNNIRNKFIEYCNQIKEYFVQLENDNSCNSNDCCKYINYWINKKVREMNELDYKNPLNIFSYLKDYIHYNNHDNKYNMCVNDVIYLRDEYFIKMDKLYGVYDYYDELFNHVFLKINEKMLCNTFIKFVDEYNNFFETYIKSNYDFLRHELYSLRCLIKKYLLTHISGCSETSYELLKNFPTNTDETMCMGITESEYLPEYLRHKDSERMSTYYNDSNNIVPTIIIVLINIILGIIIFLFHKFGLINKFLHVTLKRNKKIWRKMNDEFDSYIMHKYENEPIYVKDNMYKISYISENSLDIDR</sequence>
<feature type="transmembrane region" description="Helical" evidence="1">
    <location>
        <begin position="286"/>
        <end position="306"/>
    </location>
</feature>
<dbReference type="AlphaFoldDB" id="A0A1Y1JMV2"/>
<evidence type="ECO:0000313" key="3">
    <source>
        <dbReference type="Proteomes" id="UP000195521"/>
    </source>
</evidence>
<keyword evidence="1" id="KW-0812">Transmembrane</keyword>
<keyword evidence="3" id="KW-1185">Reference proteome</keyword>
<dbReference type="GeneID" id="39744724"/>
<reference evidence="3" key="1">
    <citation type="submission" date="2017-04" db="EMBL/GenBank/DDBJ databases">
        <title>Plasmodium gonderi genome.</title>
        <authorList>
            <person name="Arisue N."/>
            <person name="Honma H."/>
            <person name="Kawai S."/>
            <person name="Tougan T."/>
            <person name="Tanabe K."/>
            <person name="Horii T."/>
        </authorList>
    </citation>
    <scope>NUCLEOTIDE SEQUENCE [LARGE SCALE GENOMIC DNA]</scope>
    <source>
        <strain evidence="3">ATCC 30045</strain>
    </source>
</reference>
<name>A0A1Y1JMV2_PLAGO</name>
<accession>A0A1Y1JMV2</accession>
<keyword evidence="1" id="KW-0472">Membrane</keyword>
<comment type="caution">
    <text evidence="2">The sequence shown here is derived from an EMBL/GenBank/DDBJ whole genome shotgun (WGS) entry which is preliminary data.</text>
</comment>
<organism evidence="2 3">
    <name type="scientific">Plasmodium gonderi</name>
    <dbReference type="NCBI Taxonomy" id="77519"/>
    <lineage>
        <taxon>Eukaryota</taxon>
        <taxon>Sar</taxon>
        <taxon>Alveolata</taxon>
        <taxon>Apicomplexa</taxon>
        <taxon>Aconoidasida</taxon>
        <taxon>Haemosporida</taxon>
        <taxon>Plasmodiidae</taxon>
        <taxon>Plasmodium</taxon>
        <taxon>Plasmodium (Plasmodium)</taxon>
    </lineage>
</organism>
<evidence type="ECO:0000313" key="2">
    <source>
        <dbReference type="EMBL" id="GAW83916.1"/>
    </source>
</evidence>
<dbReference type="RefSeq" id="XP_028546505.1">
    <property type="nucleotide sequence ID" value="XM_028690704.1"/>
</dbReference>
<dbReference type="OrthoDB" id="388807at2759"/>
<dbReference type="EMBL" id="BDQF01000026">
    <property type="protein sequence ID" value="GAW83916.1"/>
    <property type="molecule type" value="Genomic_DNA"/>
</dbReference>
<protein>
    <submittedName>
        <fullName evidence="2">Variable surface protein</fullName>
    </submittedName>
</protein>
<gene>
    <name evidence="2" type="ORF">PGO_000085</name>
</gene>
<proteinExistence type="predicted"/>
<evidence type="ECO:0000256" key="1">
    <source>
        <dbReference type="SAM" id="Phobius"/>
    </source>
</evidence>
<dbReference type="Proteomes" id="UP000195521">
    <property type="component" value="Unassembled WGS sequence"/>
</dbReference>